<organism evidence="2 3">
    <name type="scientific">Thalassolituus hydrocarboniclasticus</name>
    <dbReference type="NCBI Taxonomy" id="2742796"/>
    <lineage>
        <taxon>Bacteria</taxon>
        <taxon>Pseudomonadati</taxon>
        <taxon>Pseudomonadota</taxon>
        <taxon>Gammaproteobacteria</taxon>
        <taxon>Oceanospirillales</taxon>
        <taxon>Oceanospirillaceae</taxon>
        <taxon>Thalassolituus</taxon>
    </lineage>
</organism>
<keyword evidence="3" id="KW-1185">Reference proteome</keyword>
<reference evidence="3" key="1">
    <citation type="submission" date="2020-06" db="EMBL/GenBank/DDBJ databases">
        <title>Thalassolituus marinus alknpb1M-1, a hydrocarbon-degrading bacterium isolated from the deep-sea overlying water using an in-situ strategy from the South China Sea basin.</title>
        <authorList>
            <person name="Dong C."/>
            <person name="Chen Y."/>
            <person name="Shao Z."/>
        </authorList>
    </citation>
    <scope>NUCLEOTIDE SEQUENCE [LARGE SCALE GENOMIC DNA]</scope>
    <source>
        <strain evidence="3">alknpb1M-1</strain>
    </source>
</reference>
<dbReference type="PANTHER" id="PTHR34205">
    <property type="entry name" value="TRANSMEMBRANE PROTEIN"/>
    <property type="match status" value="1"/>
</dbReference>
<sequence length="115" mass="13394">MSKQSTQPQTAKEFSSFAEFYPFYLGEHSNRTCRVLHYTGTLSAICIISYAIWSSQYSLIPLAFVAAYGQAWIGHFFFEHNKPATFKYPLWSFMGDWVMIKDFLTGRIKQKMPQK</sequence>
<accession>A0ABY6A5Z0</accession>
<protein>
    <submittedName>
        <fullName evidence="2">DUF962 domain-containing protein</fullName>
    </submittedName>
</protein>
<proteinExistence type="predicted"/>
<name>A0ABY6A5Z0_9GAMM</name>
<dbReference type="RefSeq" id="WP_260998080.1">
    <property type="nucleotide sequence ID" value="NZ_CP054475.1"/>
</dbReference>
<feature type="transmembrane region" description="Helical" evidence="1">
    <location>
        <begin position="35"/>
        <end position="53"/>
    </location>
</feature>
<evidence type="ECO:0000256" key="1">
    <source>
        <dbReference type="SAM" id="Phobius"/>
    </source>
</evidence>
<dbReference type="Proteomes" id="UP001065322">
    <property type="component" value="Chromosome"/>
</dbReference>
<dbReference type="PANTHER" id="PTHR34205:SF2">
    <property type="entry name" value="DUF962 DOMAIN-CONTAINING PROTEIN"/>
    <property type="match status" value="1"/>
</dbReference>
<evidence type="ECO:0000313" key="2">
    <source>
        <dbReference type="EMBL" id="UXD86088.1"/>
    </source>
</evidence>
<dbReference type="EMBL" id="CP054475">
    <property type="protein sequence ID" value="UXD86088.1"/>
    <property type="molecule type" value="Genomic_DNA"/>
</dbReference>
<evidence type="ECO:0000313" key="3">
    <source>
        <dbReference type="Proteomes" id="UP001065322"/>
    </source>
</evidence>
<keyword evidence="1" id="KW-0812">Transmembrane</keyword>
<keyword evidence="1" id="KW-0472">Membrane</keyword>
<gene>
    <name evidence="2" type="ORF">HUF19_00875</name>
</gene>
<feature type="transmembrane region" description="Helical" evidence="1">
    <location>
        <begin position="59"/>
        <end position="78"/>
    </location>
</feature>
<dbReference type="InterPro" id="IPR009305">
    <property type="entry name" value="Mpo1-like"/>
</dbReference>
<keyword evidence="1" id="KW-1133">Transmembrane helix</keyword>
<dbReference type="Pfam" id="PF06127">
    <property type="entry name" value="Mpo1-like"/>
    <property type="match status" value="1"/>
</dbReference>